<evidence type="ECO:0000259" key="15">
    <source>
        <dbReference type="Pfam" id="PF01180"/>
    </source>
</evidence>
<protein>
    <recommendedName>
        <fullName evidence="7 14">Dihydroorotate dehydrogenase (quinone)</fullName>
        <ecNumber evidence="6 14">1.3.5.2</ecNumber>
    </recommendedName>
</protein>
<evidence type="ECO:0000256" key="11">
    <source>
        <dbReference type="ARBA" id="ARBA00023002"/>
    </source>
</evidence>
<keyword evidence="9" id="KW-0288">FMN</keyword>
<dbReference type="PANTHER" id="PTHR48109:SF4">
    <property type="entry name" value="DIHYDROOROTATE DEHYDROGENASE (QUINONE), MITOCHONDRIAL"/>
    <property type="match status" value="1"/>
</dbReference>
<dbReference type="GO" id="GO:0106430">
    <property type="term" value="F:dihydroorotate dehydrogenase (quinone) activity"/>
    <property type="evidence" value="ECO:0007669"/>
    <property type="project" value="UniProtKB-EC"/>
</dbReference>
<dbReference type="PROSITE" id="PS00911">
    <property type="entry name" value="DHODEHASE_1"/>
    <property type="match status" value="1"/>
</dbReference>
<dbReference type="GO" id="GO:0005737">
    <property type="term" value="C:cytoplasm"/>
    <property type="evidence" value="ECO:0007669"/>
    <property type="project" value="InterPro"/>
</dbReference>
<dbReference type="NCBIfam" id="NF003652">
    <property type="entry name" value="PRK05286.2-5"/>
    <property type="match status" value="1"/>
</dbReference>
<comment type="subcellular location">
    <subcellularLocation>
        <location evidence="3">Membrane</location>
    </subcellularLocation>
</comment>
<dbReference type="GO" id="GO:0016020">
    <property type="term" value="C:membrane"/>
    <property type="evidence" value="ECO:0007669"/>
    <property type="project" value="UniProtKB-SubCell"/>
</dbReference>
<evidence type="ECO:0000256" key="2">
    <source>
        <dbReference type="ARBA" id="ARBA00003125"/>
    </source>
</evidence>
<comment type="catalytic activity">
    <reaction evidence="13">
        <text>(S)-dihydroorotate + a quinone = orotate + a quinol</text>
        <dbReference type="Rhea" id="RHEA:30187"/>
        <dbReference type="ChEBI" id="CHEBI:24646"/>
        <dbReference type="ChEBI" id="CHEBI:30839"/>
        <dbReference type="ChEBI" id="CHEBI:30864"/>
        <dbReference type="ChEBI" id="CHEBI:132124"/>
        <dbReference type="EC" id="1.3.5.2"/>
    </reaction>
</comment>
<evidence type="ECO:0000313" key="17">
    <source>
        <dbReference type="Proteomes" id="UP000199340"/>
    </source>
</evidence>
<evidence type="ECO:0000256" key="14">
    <source>
        <dbReference type="NCBIfam" id="TIGR01036"/>
    </source>
</evidence>
<keyword evidence="10" id="KW-0665">Pyrimidine biosynthesis</keyword>
<evidence type="ECO:0000256" key="3">
    <source>
        <dbReference type="ARBA" id="ARBA00004370"/>
    </source>
</evidence>
<evidence type="ECO:0000256" key="12">
    <source>
        <dbReference type="ARBA" id="ARBA00023136"/>
    </source>
</evidence>
<dbReference type="STRING" id="490829.SAMN05421850_10395"/>
<dbReference type="SUPFAM" id="SSF51395">
    <property type="entry name" value="FMN-linked oxidoreductases"/>
    <property type="match status" value="1"/>
</dbReference>
<name>A0A1G8KYI0_9RHOB</name>
<dbReference type="Proteomes" id="UP000199340">
    <property type="component" value="Unassembled WGS sequence"/>
</dbReference>
<dbReference type="OrthoDB" id="9802377at2"/>
<dbReference type="PIRSF" id="PIRSF000164">
    <property type="entry name" value="DHO_oxidase"/>
    <property type="match status" value="1"/>
</dbReference>
<sequence length="352" mass="36897">MSVIEQLGLAALRRVDPERAHGLALKALKSGLAPLPGTVTSARLRTRVAGLDLPNPVGLAAGFDKNAEALAPLARAGFGFVEVGAATPRPQPGNPKPRLFRLTEDRAAINRFGFNNEGMEAIGRRLSQRPADMVLGLNLGANKDSTDRAEDFARVLAHCGKWLDFATVNVSSPNTEKLRDLQGAEALSALLAGVMEARDWLPTPIPVFLKIAPDLSDAELSEIADVARGAGVDAIIATNTTLSRDGLRSAHRDQAGGLSGAPLFERSTRVLARLSQLTAGEMPLIGVGGVGSAEQAYAKIRAGASAVQLYTALVYEGLSLAARIARGLDDLLARDGFANVADAVGTGRGDWT</sequence>
<evidence type="ECO:0000256" key="10">
    <source>
        <dbReference type="ARBA" id="ARBA00022975"/>
    </source>
</evidence>
<evidence type="ECO:0000256" key="4">
    <source>
        <dbReference type="ARBA" id="ARBA00005161"/>
    </source>
</evidence>
<evidence type="ECO:0000256" key="8">
    <source>
        <dbReference type="ARBA" id="ARBA00022630"/>
    </source>
</evidence>
<dbReference type="NCBIfam" id="NF003645">
    <property type="entry name" value="PRK05286.1-2"/>
    <property type="match status" value="1"/>
</dbReference>
<dbReference type="Pfam" id="PF01180">
    <property type="entry name" value="DHO_dh"/>
    <property type="match status" value="1"/>
</dbReference>
<evidence type="ECO:0000313" key="16">
    <source>
        <dbReference type="EMBL" id="SDI48452.1"/>
    </source>
</evidence>
<evidence type="ECO:0000256" key="13">
    <source>
        <dbReference type="ARBA" id="ARBA00048639"/>
    </source>
</evidence>
<proteinExistence type="inferred from homology"/>
<dbReference type="InterPro" id="IPR005719">
    <property type="entry name" value="Dihydroorotate_DH_2"/>
</dbReference>
<dbReference type="InterPro" id="IPR050074">
    <property type="entry name" value="DHO_dehydrogenase"/>
</dbReference>
<dbReference type="InterPro" id="IPR012135">
    <property type="entry name" value="Dihydroorotate_DH_1_2"/>
</dbReference>
<dbReference type="NCBIfam" id="TIGR01036">
    <property type="entry name" value="pyrD_sub2"/>
    <property type="match status" value="1"/>
</dbReference>
<evidence type="ECO:0000256" key="1">
    <source>
        <dbReference type="ARBA" id="ARBA00001917"/>
    </source>
</evidence>
<accession>A0A1G8KYI0</accession>
<dbReference type="InterPro" id="IPR001295">
    <property type="entry name" value="Dihydroorotate_DH_CS"/>
</dbReference>
<dbReference type="GO" id="GO:0006207">
    <property type="term" value="P:'de novo' pyrimidine nucleobase biosynthetic process"/>
    <property type="evidence" value="ECO:0007669"/>
    <property type="project" value="UniProtKB-UniRule"/>
</dbReference>
<gene>
    <name evidence="16" type="ORF">SAMN05421850_10395</name>
</gene>
<dbReference type="InterPro" id="IPR005720">
    <property type="entry name" value="Dihydroorotate_DH_cat"/>
</dbReference>
<evidence type="ECO:0000256" key="9">
    <source>
        <dbReference type="ARBA" id="ARBA00022643"/>
    </source>
</evidence>
<dbReference type="RefSeq" id="WP_090028057.1">
    <property type="nucleotide sequence ID" value="NZ_FNEB01000003.1"/>
</dbReference>
<dbReference type="EC" id="1.3.5.2" evidence="6 14"/>
<dbReference type="UniPathway" id="UPA00070">
    <property type="reaction ID" value="UER00946"/>
</dbReference>
<keyword evidence="8" id="KW-0285">Flavoprotein</keyword>
<dbReference type="InterPro" id="IPR013785">
    <property type="entry name" value="Aldolase_TIM"/>
</dbReference>
<comment type="function">
    <text evidence="2">Catalyzes the conversion of dihydroorotate to orotate with quinone as electron acceptor.</text>
</comment>
<organism evidence="16 17">
    <name type="scientific">Lutimaribacter saemankumensis</name>
    <dbReference type="NCBI Taxonomy" id="490829"/>
    <lineage>
        <taxon>Bacteria</taxon>
        <taxon>Pseudomonadati</taxon>
        <taxon>Pseudomonadota</taxon>
        <taxon>Alphaproteobacteria</taxon>
        <taxon>Rhodobacterales</taxon>
        <taxon>Roseobacteraceae</taxon>
        <taxon>Lutimaribacter</taxon>
    </lineage>
</organism>
<keyword evidence="12" id="KW-0472">Membrane</keyword>
<dbReference type="PANTHER" id="PTHR48109">
    <property type="entry name" value="DIHYDROOROTATE DEHYDROGENASE (QUINONE), MITOCHONDRIAL-RELATED"/>
    <property type="match status" value="1"/>
</dbReference>
<comment type="similarity">
    <text evidence="5">Belongs to the dihydroorotate dehydrogenase family. Type 2 subfamily.</text>
</comment>
<dbReference type="EMBL" id="FNEB01000003">
    <property type="protein sequence ID" value="SDI48452.1"/>
    <property type="molecule type" value="Genomic_DNA"/>
</dbReference>
<keyword evidence="17" id="KW-1185">Reference proteome</keyword>
<evidence type="ECO:0000256" key="5">
    <source>
        <dbReference type="ARBA" id="ARBA00005359"/>
    </source>
</evidence>
<feature type="domain" description="Dihydroorotate dehydrogenase catalytic" evidence="15">
    <location>
        <begin position="44"/>
        <end position="332"/>
    </location>
</feature>
<dbReference type="GO" id="GO:0044205">
    <property type="term" value="P:'de novo' UMP biosynthetic process"/>
    <property type="evidence" value="ECO:0007669"/>
    <property type="project" value="UniProtKB-UniPathway"/>
</dbReference>
<comment type="cofactor">
    <cofactor evidence="1">
        <name>FMN</name>
        <dbReference type="ChEBI" id="CHEBI:58210"/>
    </cofactor>
</comment>
<dbReference type="CDD" id="cd04738">
    <property type="entry name" value="DHOD_2_like"/>
    <property type="match status" value="1"/>
</dbReference>
<dbReference type="Gene3D" id="3.20.20.70">
    <property type="entry name" value="Aldolase class I"/>
    <property type="match status" value="1"/>
</dbReference>
<evidence type="ECO:0000256" key="6">
    <source>
        <dbReference type="ARBA" id="ARBA00012791"/>
    </source>
</evidence>
<reference evidence="16 17" key="1">
    <citation type="submission" date="2016-10" db="EMBL/GenBank/DDBJ databases">
        <authorList>
            <person name="de Groot N.N."/>
        </authorList>
    </citation>
    <scope>NUCLEOTIDE SEQUENCE [LARGE SCALE GENOMIC DNA]</scope>
    <source>
        <strain evidence="16 17">DSM 28010</strain>
    </source>
</reference>
<keyword evidence="11" id="KW-0560">Oxidoreductase</keyword>
<dbReference type="AlphaFoldDB" id="A0A1G8KYI0"/>
<dbReference type="PROSITE" id="PS00912">
    <property type="entry name" value="DHODEHASE_2"/>
    <property type="match status" value="1"/>
</dbReference>
<comment type="pathway">
    <text evidence="4">Pyrimidine metabolism; UMP biosynthesis via de novo pathway; orotate from (S)-dihydroorotate (quinone route): step 1/1.</text>
</comment>
<evidence type="ECO:0000256" key="7">
    <source>
        <dbReference type="ARBA" id="ARBA00018366"/>
    </source>
</evidence>